<dbReference type="EMBL" id="CP060783">
    <property type="protein sequence ID" value="QNP48307.1"/>
    <property type="molecule type" value="Genomic_DNA"/>
</dbReference>
<dbReference type="SUPFAM" id="SSF50475">
    <property type="entry name" value="FMN-binding split barrel"/>
    <property type="match status" value="1"/>
</dbReference>
<keyword evidence="3" id="KW-1185">Reference proteome</keyword>
<dbReference type="AlphaFoldDB" id="A0A7H0GJ41"/>
<evidence type="ECO:0000313" key="3">
    <source>
        <dbReference type="Proteomes" id="UP000516028"/>
    </source>
</evidence>
<dbReference type="KEGG" id="daer:H9K75_20450"/>
<accession>A0A7H0GJ41</accession>
<dbReference type="Gene3D" id="2.30.110.10">
    <property type="entry name" value="Electron Transport, Fmn-binding Protein, Chain A"/>
    <property type="match status" value="1"/>
</dbReference>
<dbReference type="PANTHER" id="PTHR35802">
    <property type="entry name" value="PROTEASE SYNTHASE AND SPORULATION PROTEIN PAI 2"/>
    <property type="match status" value="1"/>
</dbReference>
<evidence type="ECO:0000256" key="1">
    <source>
        <dbReference type="SAM" id="MobiDB-lite"/>
    </source>
</evidence>
<gene>
    <name evidence="2" type="ORF">H9K75_20450</name>
</gene>
<reference evidence="2 3" key="1">
    <citation type="submission" date="2020-08" db="EMBL/GenBank/DDBJ databases">
        <title>Genome sequence of Diaphorobacter aerolatus KACC 16536T.</title>
        <authorList>
            <person name="Hyun D.-W."/>
            <person name="Bae J.-W."/>
        </authorList>
    </citation>
    <scope>NUCLEOTIDE SEQUENCE [LARGE SCALE GENOMIC DNA]</scope>
    <source>
        <strain evidence="2 3">KACC 16536</strain>
    </source>
</reference>
<feature type="region of interest" description="Disordered" evidence="1">
    <location>
        <begin position="181"/>
        <end position="223"/>
    </location>
</feature>
<proteinExistence type="predicted"/>
<dbReference type="InterPro" id="IPR007396">
    <property type="entry name" value="TR_PAI2-type"/>
</dbReference>
<sequence length="243" mass="27161">MYNPAHFAENRPEELQRVIREHPLGILVTQGGEGLDADHLPFEFDPTIGEHGQLIGHVARANPVWQRCPTGTPVMVIFRGAEAYVSPNWYPSKHETHRLVPTWNYEVVHAHGVMTVRDDERFVRRVVALLTRRHEAAEPKPWKMGDSAPELINGLLQNIVGIEIAITSLVGKFKLSQNREPRDIGGAADTLQERGGKNSPNACARRDSRARSPRLAGRTNPCTDRATGFSAPCPWCCAAVRWR</sequence>
<dbReference type="Pfam" id="PF04299">
    <property type="entry name" value="FMN_bind_2"/>
    <property type="match status" value="1"/>
</dbReference>
<evidence type="ECO:0000313" key="2">
    <source>
        <dbReference type="EMBL" id="QNP48307.1"/>
    </source>
</evidence>
<dbReference type="PANTHER" id="PTHR35802:SF1">
    <property type="entry name" value="PROTEASE SYNTHASE AND SPORULATION PROTEIN PAI 2"/>
    <property type="match status" value="1"/>
</dbReference>
<name>A0A7H0GJ41_9BURK</name>
<protein>
    <submittedName>
        <fullName evidence="2">FMN-binding negative transcriptional regulator</fullName>
    </submittedName>
</protein>
<dbReference type="Proteomes" id="UP000516028">
    <property type="component" value="Chromosome"/>
</dbReference>
<organism evidence="2 3">
    <name type="scientific">Diaphorobacter aerolatus</name>
    <dbReference type="NCBI Taxonomy" id="1288495"/>
    <lineage>
        <taxon>Bacteria</taxon>
        <taxon>Pseudomonadati</taxon>
        <taxon>Pseudomonadota</taxon>
        <taxon>Betaproteobacteria</taxon>
        <taxon>Burkholderiales</taxon>
        <taxon>Comamonadaceae</taxon>
        <taxon>Diaphorobacter</taxon>
    </lineage>
</organism>
<dbReference type="InterPro" id="IPR012349">
    <property type="entry name" value="Split_barrel_FMN-bd"/>
</dbReference>
<dbReference type="PIRSF" id="PIRSF010372">
    <property type="entry name" value="PaiB"/>
    <property type="match status" value="1"/>
</dbReference>